<dbReference type="Pfam" id="PF19842">
    <property type="entry name" value="YqeC"/>
    <property type="match status" value="1"/>
</dbReference>
<dbReference type="AlphaFoldDB" id="A0A291T7Y6"/>
<accession>A0A291T7Y6</accession>
<protein>
    <submittedName>
        <fullName evidence="1">Putative selenium-dependent hydroxylase accessory protein YqeC</fullName>
    </submittedName>
</protein>
<dbReference type="EMBL" id="CP023819">
    <property type="protein sequence ID" value="ATL89101.1"/>
    <property type="molecule type" value="Genomic_DNA"/>
</dbReference>
<evidence type="ECO:0000313" key="2">
    <source>
        <dbReference type="Proteomes" id="UP000223709"/>
    </source>
</evidence>
<proteinExistence type="predicted"/>
<organism evidence="1 2">
    <name type="scientific">Faecalibacterium prausnitzii</name>
    <dbReference type="NCBI Taxonomy" id="853"/>
    <lineage>
        <taxon>Bacteria</taxon>
        <taxon>Bacillati</taxon>
        <taxon>Bacillota</taxon>
        <taxon>Clostridia</taxon>
        <taxon>Eubacteriales</taxon>
        <taxon>Oscillospiraceae</taxon>
        <taxon>Faecalibacterium</taxon>
    </lineage>
</organism>
<dbReference type="SUPFAM" id="SSF52540">
    <property type="entry name" value="P-loop containing nucleoside triphosphate hydrolases"/>
    <property type="match status" value="1"/>
</dbReference>
<dbReference type="RefSeq" id="WP_098922475.1">
    <property type="nucleotide sequence ID" value="NZ_CP023819.1"/>
</dbReference>
<dbReference type="InterPro" id="IPR017587">
    <property type="entry name" value="YqeC"/>
</dbReference>
<dbReference type="NCBIfam" id="TIGR03172">
    <property type="entry name" value="selenium cofactor biosynthesis protein YqeC"/>
    <property type="match status" value="1"/>
</dbReference>
<sequence>MLPEKQFPFLAEKGHVVSLVGGGGKTTLLYAFARHCAAKGWRVLVSTTTHIRQPGENYAADEAALASLWAAGQYAVAGVPAEQGKLTALPPEQLTRWMAQADMVLLEADGAKRMPCKAPAAHEPVLLPESDIVLAVAGLSALGRPLWEVCFRLEQACALLGTAPETLLTPELLARLLASEKGGRKLVGNCRFSVVLNQADDPVRIAAGEQTLALLREKYEVQGVLAYFDERERA</sequence>
<reference evidence="1 2" key="1">
    <citation type="submission" date="2017-10" db="EMBL/GenBank/DDBJ databases">
        <title>Complete Genome Sequence of Faecalibacterium prausnitzii isolated from the gut of healthy adult Indian.</title>
        <authorList>
            <person name="Bag S."/>
            <person name="Ghosh T.S."/>
            <person name="Das B."/>
        </authorList>
    </citation>
    <scope>NUCLEOTIDE SEQUENCE [LARGE SCALE GENOMIC DNA]</scope>
    <source>
        <strain evidence="1 2">Indica</strain>
    </source>
</reference>
<dbReference type="CDD" id="cd01983">
    <property type="entry name" value="SIMIBI"/>
    <property type="match status" value="1"/>
</dbReference>
<evidence type="ECO:0000313" key="1">
    <source>
        <dbReference type="EMBL" id="ATL89101.1"/>
    </source>
</evidence>
<dbReference type="InterPro" id="IPR027417">
    <property type="entry name" value="P-loop_NTPase"/>
</dbReference>
<dbReference type="Proteomes" id="UP000223709">
    <property type="component" value="Chromosome"/>
</dbReference>
<gene>
    <name evidence="1" type="primary">yqeC</name>
    <name evidence="1" type="ORF">CRH10_01600</name>
</gene>
<name>A0A291T7Y6_9FIRM</name>